<name>A0AAQ0YLV8_XANPE</name>
<evidence type="ECO:0000313" key="2">
    <source>
        <dbReference type="EMBL" id="RXD48448.1"/>
    </source>
</evidence>
<reference evidence="2 3" key="1">
    <citation type="submission" date="2018-02" db="EMBL/GenBank/DDBJ databases">
        <title>Characterization of Xanthomonas diversity in transplant houses and field plants.</title>
        <authorList>
            <person name="Abrahamian P."/>
            <person name="Timilsina S."/>
            <person name="Minsavage G.V."/>
            <person name="Goss E.M."/>
            <person name="Jones J.B."/>
            <person name="Vallad G.E."/>
        </authorList>
    </citation>
    <scope>NUCLEOTIDE SEQUENCE [LARGE SCALE GENOMIC DNA]</scope>
    <source>
        <strain evidence="2 3">GEV2132</strain>
    </source>
</reference>
<sequence>MKERGRRASQATCCCLSSAHRPSQLVLAPAVAGPYAARLPRKRLQRRTCSVSCDGGRTRAPQPRHRPTPCSPASTSQRRYAEVLSRDWNQAQTCSAFHRTRGINVRRLRFK</sequence>
<evidence type="ECO:0000256" key="1">
    <source>
        <dbReference type="SAM" id="MobiDB-lite"/>
    </source>
</evidence>
<gene>
    <name evidence="2" type="ORF">DB769_22345</name>
</gene>
<comment type="caution">
    <text evidence="2">The sequence shown here is derived from an EMBL/GenBank/DDBJ whole genome shotgun (WGS) entry which is preliminary data.</text>
</comment>
<dbReference type="Proteomes" id="UP000289372">
    <property type="component" value="Unassembled WGS sequence"/>
</dbReference>
<dbReference type="AlphaFoldDB" id="A0AAQ0YLV8"/>
<feature type="region of interest" description="Disordered" evidence="1">
    <location>
        <begin position="50"/>
        <end position="76"/>
    </location>
</feature>
<protein>
    <submittedName>
        <fullName evidence="2">Uncharacterized protein</fullName>
    </submittedName>
</protein>
<dbReference type="EMBL" id="PUUL01000165">
    <property type="protein sequence ID" value="RXD48448.1"/>
    <property type="molecule type" value="Genomic_DNA"/>
</dbReference>
<organism evidence="2 3">
    <name type="scientific">Xanthomonas perforans</name>
    <dbReference type="NCBI Taxonomy" id="442694"/>
    <lineage>
        <taxon>Bacteria</taxon>
        <taxon>Pseudomonadati</taxon>
        <taxon>Pseudomonadota</taxon>
        <taxon>Gammaproteobacteria</taxon>
        <taxon>Lysobacterales</taxon>
        <taxon>Lysobacteraceae</taxon>
        <taxon>Xanthomonas</taxon>
    </lineage>
</organism>
<proteinExistence type="predicted"/>
<accession>A0AAQ0YLV8</accession>
<evidence type="ECO:0000313" key="3">
    <source>
        <dbReference type="Proteomes" id="UP000289372"/>
    </source>
</evidence>